<dbReference type="GO" id="GO:0009279">
    <property type="term" value="C:cell outer membrane"/>
    <property type="evidence" value="ECO:0007669"/>
    <property type="project" value="UniProtKB-SubCell"/>
</dbReference>
<dbReference type="GO" id="GO:0030244">
    <property type="term" value="P:cellulose biosynthetic process"/>
    <property type="evidence" value="ECO:0007669"/>
    <property type="project" value="UniProtKB-KW"/>
</dbReference>
<keyword evidence="7" id="KW-0135">Cellulose biosynthesis</keyword>
<keyword evidence="8" id="KW-0472">Membrane</keyword>
<proteinExistence type="inferred from homology"/>
<sequence length="1314" mass="139321">MMSLRPPSPRSLRAGLLGTALVAASLVAPPAFSPALAQERGVAALLDQANYWKLQNRPDQVIRTLERVLQVDARNADALSGIAEAQAQLGNTAQAQDALARLRAAAPADPRTMQADAAVRTSTVDAAALAQARQLAQAGRNAEAVERYRQIFAGAPIPDTFALEYYQTLAGTEAGWREARDGIGALARRAPSNVAIQLANAQILTYREETRAQGIEQLRRLSGQGDNQQSASAAWRQALTWLGEGPEAVRPLEGYLQQFPDDAEIQRRLELARNPPPVAADDIGLNRVAGWRNFNGNRLRDAEENFNAVLALDPNDADGLGGLGLIRLRQGRQADARRLLMAAMEADPSRRSSWERALQGASQRGGPGGQGGGGGAPGPDIQAARNLVDAGNFSQAETLLARITARNGGDRPDAEALLGDIALRQGNAGLAEQRYRAALARRGNFGAAMSGLANALQAQGKFNEAEEVFRRIGGTQAPQVRADALRAEAQRTDDPAAAAALLRAAVQNDPSNPWPRLDLARLLARSGQGGDARALIDGSVASRATPDTIHAAAIFASEQSRPAEAVRLLERIPANVRSQDQTRMLGSMRVQAQVAAAAALATQGRRQEARQQLLAMASRPDPSGEVGPAVVRALNAMNDPRGAQEAARLYAVNARAQQPATQLAAAGALMEAGLDQEAAQRATQIDPNRLTAEQRRVASGLASGLSIRASDQLAARGDRASAFDVLVPTLQNDPANPAANLALARLYQGARDHEQAGRIADAVLSRNPRDTDARTASLDAAIAARDWGKAEALISEGRALMPNDARIPLLEARLARAWGDQRRAQTALQQAAQLRRQQIGMDVQPPSIITGGVLPQATLPQQRAVPGYENPFRRTPLAGQDLSPAQLQMMQASQGLAPATRSPGMPGLQFAQAQLPNQTAQPPDPLLNEITRQLAEVREEAAPRINPALGMRVRSGDGGIDKLNESHAGAEGSIAMPGVGGRLTARVSAVSLDAGDLSPQLGSMRRYGGFASTLPAPSGTLSSQQAAQAGNTGSSQSGVALGVAYARPGFTVDLGTTPLGFLQENYVGGIEIAPEIGDGVRLRLTAERRAMTDTLLSWGGRRDPVTSTIWGGVVRTGGRAQIEFSSGETNFYIAGGYFTFAGDGVAENSRMEAGAGFQTPIWRSANEELVTGLDLVYFAYDKNLRFFTLGHGGYFSPQSFMSANVPLDYRGRSGDLSYRVGATVGLTTFTEDRTAVFPNDAARQGALASAAAADSSINAFYAGQTKTGLTGGLRGDIEYMLTPQLRIGGALRFDQAADWSETRGLVYARYRFDR</sequence>
<dbReference type="PANTHER" id="PTHR45586:SF1">
    <property type="entry name" value="LIPOPOLYSACCHARIDE ASSEMBLY PROTEIN B"/>
    <property type="match status" value="1"/>
</dbReference>
<dbReference type="Pfam" id="PF05420">
    <property type="entry name" value="BCSC_C"/>
    <property type="match status" value="1"/>
</dbReference>
<name>A0A1I4CPU1_9PROT</name>
<dbReference type="OrthoDB" id="174989at2"/>
<dbReference type="InterPro" id="IPR011990">
    <property type="entry name" value="TPR-like_helical_dom_sf"/>
</dbReference>
<keyword evidence="5" id="KW-0677">Repeat</keyword>
<evidence type="ECO:0000256" key="9">
    <source>
        <dbReference type="ARBA" id="ARBA00023237"/>
    </source>
</evidence>
<dbReference type="PANTHER" id="PTHR45586">
    <property type="entry name" value="TPR REPEAT-CONTAINING PROTEIN PA4667"/>
    <property type="match status" value="1"/>
</dbReference>
<dbReference type="InterPro" id="IPR019734">
    <property type="entry name" value="TPR_rpt"/>
</dbReference>
<keyword evidence="13" id="KW-1185">Reference proteome</keyword>
<dbReference type="Pfam" id="PF14559">
    <property type="entry name" value="TPR_19"/>
    <property type="match status" value="4"/>
</dbReference>
<evidence type="ECO:0000256" key="8">
    <source>
        <dbReference type="ARBA" id="ARBA00023136"/>
    </source>
</evidence>
<reference evidence="12 13" key="1">
    <citation type="submission" date="2016-10" db="EMBL/GenBank/DDBJ databases">
        <authorList>
            <person name="de Groot N.N."/>
        </authorList>
    </citation>
    <scope>NUCLEOTIDE SEQUENCE [LARGE SCALE GENOMIC DNA]</scope>
    <source>
        <strain evidence="12 13">DSM 19981</strain>
    </source>
</reference>
<dbReference type="Pfam" id="PF13432">
    <property type="entry name" value="TPR_16"/>
    <property type="match status" value="1"/>
</dbReference>
<accession>A0A1I4CPU1</accession>
<evidence type="ECO:0000256" key="5">
    <source>
        <dbReference type="ARBA" id="ARBA00022737"/>
    </source>
</evidence>
<dbReference type="GO" id="GO:0006011">
    <property type="term" value="P:UDP-alpha-D-glucose metabolic process"/>
    <property type="evidence" value="ECO:0007669"/>
    <property type="project" value="InterPro"/>
</dbReference>
<dbReference type="InterPro" id="IPR051012">
    <property type="entry name" value="CellSynth/LPSAsmb/PSIAsmb"/>
</dbReference>
<comment type="pathway">
    <text evidence="2">Glycan metabolism; bacterial cellulose biosynthesis.</text>
</comment>
<organism evidence="12 13">
    <name type="scientific">Falsiroseomonas stagni DSM 19981</name>
    <dbReference type="NCBI Taxonomy" id="1123062"/>
    <lineage>
        <taxon>Bacteria</taxon>
        <taxon>Pseudomonadati</taxon>
        <taxon>Pseudomonadota</taxon>
        <taxon>Alphaproteobacteria</taxon>
        <taxon>Acetobacterales</taxon>
        <taxon>Roseomonadaceae</taxon>
        <taxon>Falsiroseomonas</taxon>
    </lineage>
</organism>
<evidence type="ECO:0000256" key="4">
    <source>
        <dbReference type="ARBA" id="ARBA00022729"/>
    </source>
</evidence>
<evidence type="ECO:0000256" key="1">
    <source>
        <dbReference type="ARBA" id="ARBA00004339"/>
    </source>
</evidence>
<dbReference type="SMART" id="SM00028">
    <property type="entry name" value="TPR"/>
    <property type="match status" value="6"/>
</dbReference>
<feature type="compositionally biased region" description="Gly residues" evidence="10">
    <location>
        <begin position="363"/>
        <end position="377"/>
    </location>
</feature>
<evidence type="ECO:0000313" key="12">
    <source>
        <dbReference type="EMBL" id="SFK83304.1"/>
    </source>
</evidence>
<dbReference type="InterPro" id="IPR003921">
    <property type="entry name" value="Cell_synth_C"/>
</dbReference>
<feature type="region of interest" description="Disordered" evidence="10">
    <location>
        <begin position="344"/>
        <end position="380"/>
    </location>
</feature>
<keyword evidence="6" id="KW-0802">TPR repeat</keyword>
<dbReference type="SUPFAM" id="SSF48452">
    <property type="entry name" value="TPR-like"/>
    <property type="match status" value="3"/>
</dbReference>
<dbReference type="STRING" id="1123062.SAMN02745775_10899"/>
<evidence type="ECO:0000256" key="3">
    <source>
        <dbReference type="ARBA" id="ARBA00005886"/>
    </source>
</evidence>
<keyword evidence="9" id="KW-0998">Cell outer membrane</keyword>
<evidence type="ECO:0000256" key="6">
    <source>
        <dbReference type="ARBA" id="ARBA00022803"/>
    </source>
</evidence>
<evidence type="ECO:0000259" key="11">
    <source>
        <dbReference type="Pfam" id="PF05420"/>
    </source>
</evidence>
<dbReference type="PRINTS" id="PR01441">
    <property type="entry name" value="CELLSNTHASEC"/>
</dbReference>
<comment type="similarity">
    <text evidence="3">Belongs to the AcsC/BcsC family.</text>
</comment>
<protein>
    <submittedName>
        <fullName evidence="12">Tetratricopeptide repeat-containing protein</fullName>
    </submittedName>
</protein>
<feature type="domain" description="Cellulose synthase operon C C-terminal" evidence="11">
    <location>
        <begin position="963"/>
        <end position="1313"/>
    </location>
</feature>
<dbReference type="InterPro" id="IPR008410">
    <property type="entry name" value="BCSC_C"/>
</dbReference>
<dbReference type="UniPathway" id="UPA00694"/>
<keyword evidence="4" id="KW-0732">Signal</keyword>
<evidence type="ECO:0000256" key="10">
    <source>
        <dbReference type="SAM" id="MobiDB-lite"/>
    </source>
</evidence>
<dbReference type="RefSeq" id="WP_092961555.1">
    <property type="nucleotide sequence ID" value="NZ_FOSQ01000008.1"/>
</dbReference>
<evidence type="ECO:0000313" key="13">
    <source>
        <dbReference type="Proteomes" id="UP000199473"/>
    </source>
</evidence>
<evidence type="ECO:0000256" key="7">
    <source>
        <dbReference type="ARBA" id="ARBA00022916"/>
    </source>
</evidence>
<evidence type="ECO:0000256" key="2">
    <source>
        <dbReference type="ARBA" id="ARBA00005186"/>
    </source>
</evidence>
<dbReference type="Proteomes" id="UP000199473">
    <property type="component" value="Unassembled WGS sequence"/>
</dbReference>
<dbReference type="Gene3D" id="1.25.40.10">
    <property type="entry name" value="Tetratricopeptide repeat domain"/>
    <property type="match status" value="4"/>
</dbReference>
<gene>
    <name evidence="12" type="ORF">SAMN02745775_10899</name>
</gene>
<dbReference type="EMBL" id="FOSQ01000008">
    <property type="protein sequence ID" value="SFK83304.1"/>
    <property type="molecule type" value="Genomic_DNA"/>
</dbReference>
<comment type="subcellular location">
    <subcellularLocation>
        <location evidence="1">Cell outer membrane</location>
        <topology evidence="1">Peripheral membrane protein</topology>
    </subcellularLocation>
</comment>